<dbReference type="AlphaFoldDB" id="A0A2T1HVZ2"/>
<reference evidence="3" key="1">
    <citation type="submission" date="2018-03" db="EMBL/GenBank/DDBJ databases">
        <authorList>
            <person name="Sun L."/>
            <person name="Liu H."/>
            <person name="Chen W."/>
            <person name="Huang K."/>
            <person name="Liu W."/>
            <person name="Gao X."/>
        </authorList>
    </citation>
    <scope>NUCLEOTIDE SEQUENCE [LARGE SCALE GENOMIC DNA]</scope>
    <source>
        <strain evidence="3">SH9</strain>
    </source>
</reference>
<evidence type="ECO:0000256" key="1">
    <source>
        <dbReference type="SAM" id="MobiDB-lite"/>
    </source>
</evidence>
<keyword evidence="3" id="KW-1185">Reference proteome</keyword>
<comment type="caution">
    <text evidence="2">The sequence shown here is derived from an EMBL/GenBank/DDBJ whole genome shotgun (WGS) entry which is preliminary data.</text>
</comment>
<protein>
    <submittedName>
        <fullName evidence="2">Uncharacterized protein</fullName>
    </submittedName>
</protein>
<gene>
    <name evidence="2" type="ORF">SLNSH_06710</name>
</gene>
<evidence type="ECO:0000313" key="2">
    <source>
        <dbReference type="EMBL" id="PSC05669.1"/>
    </source>
</evidence>
<sequence>MRWTVNYSRWLPSSYSGGYRLPGLISERIRIMLASFKNKEAAFKLFVFLARFHTGWRSGMRRMTIDRRKLAGHPALKLTEDQIKGAIKTLRAAFLLEQIPYAEAYADGLCRNPGEPQMRAAWYAFSAEIAALFPSHGRAQKTAQPSTPNTEMNGPVRGHLGEEKPKPVKEPQPADQAEEETGLYRGVPPHVEPWMMRKRPEPVPDEHYWGAIMSDIRAIFSPTDLTRAINAFRDPARRSEVIAAERERLGGGLEHAMLMLTDLMFEEG</sequence>
<feature type="compositionally biased region" description="Polar residues" evidence="1">
    <location>
        <begin position="141"/>
        <end position="152"/>
    </location>
</feature>
<feature type="region of interest" description="Disordered" evidence="1">
    <location>
        <begin position="136"/>
        <end position="179"/>
    </location>
</feature>
<organism evidence="2 3">
    <name type="scientific">Alsobacter soli</name>
    <dbReference type="NCBI Taxonomy" id="2109933"/>
    <lineage>
        <taxon>Bacteria</taxon>
        <taxon>Pseudomonadati</taxon>
        <taxon>Pseudomonadota</taxon>
        <taxon>Alphaproteobacteria</taxon>
        <taxon>Hyphomicrobiales</taxon>
        <taxon>Alsobacteraceae</taxon>
        <taxon>Alsobacter</taxon>
    </lineage>
</organism>
<name>A0A2T1HVZ2_9HYPH</name>
<dbReference type="Proteomes" id="UP000239772">
    <property type="component" value="Unassembled WGS sequence"/>
</dbReference>
<accession>A0A2T1HVZ2</accession>
<proteinExistence type="predicted"/>
<evidence type="ECO:0000313" key="3">
    <source>
        <dbReference type="Proteomes" id="UP000239772"/>
    </source>
</evidence>
<dbReference type="EMBL" id="PVZS01000006">
    <property type="protein sequence ID" value="PSC05669.1"/>
    <property type="molecule type" value="Genomic_DNA"/>
</dbReference>
<feature type="compositionally biased region" description="Basic and acidic residues" evidence="1">
    <location>
        <begin position="159"/>
        <end position="169"/>
    </location>
</feature>